<comment type="caution">
    <text evidence="5">The sequence shown here is derived from an EMBL/GenBank/DDBJ whole genome shotgun (WGS) entry which is preliminary data.</text>
</comment>
<dbReference type="AlphaFoldDB" id="A0A8H9LYE6"/>
<dbReference type="EMBL" id="BMZC01000017">
    <property type="protein sequence ID" value="GGZ80396.1"/>
    <property type="molecule type" value="Genomic_DNA"/>
</dbReference>
<evidence type="ECO:0000256" key="1">
    <source>
        <dbReference type="ARBA" id="ARBA00006484"/>
    </source>
</evidence>
<reference evidence="5" key="1">
    <citation type="journal article" date="2014" name="Int. J. Syst. Evol. Microbiol.">
        <title>Complete genome sequence of Corynebacterium casei LMG S-19264T (=DSM 44701T), isolated from a smear-ripened cheese.</title>
        <authorList>
            <consortium name="US DOE Joint Genome Institute (JGI-PGF)"/>
            <person name="Walter F."/>
            <person name="Albersmeier A."/>
            <person name="Kalinowski J."/>
            <person name="Ruckert C."/>
        </authorList>
    </citation>
    <scope>NUCLEOTIDE SEQUENCE</scope>
    <source>
        <strain evidence="5">KCTC 32337</strain>
    </source>
</reference>
<dbReference type="InterPro" id="IPR036291">
    <property type="entry name" value="NAD(P)-bd_dom_sf"/>
</dbReference>
<dbReference type="Pfam" id="PF00106">
    <property type="entry name" value="adh_short"/>
    <property type="match status" value="1"/>
</dbReference>
<dbReference type="Gene3D" id="3.40.50.720">
    <property type="entry name" value="NAD(P)-binding Rossmann-like Domain"/>
    <property type="match status" value="1"/>
</dbReference>
<sequence length="270" mass="28629">MSKTILVTGATDGIGFETAKMLLSAGHTVLLHGRNSVKLRDAQATLAAGAADDKTQCYLADMANFADVIKLATNIKAKHSSLDAVINNAGVFKVPTSMTEDKLDVRFAVNTFAPYILTKALLPILGKGSRVVNVSSAAQAPVSLAALAGQQSLNDSQAYAQSKLALTMWSRQLGLSRAENGPVVVSVNPKSLLGSKMVKDAYGMAGSDLRVGADILTRAALSDEFLEASGQYYDNDIAQFAQPHPDALSEQKNKTLITAMDEIIQRITSE</sequence>
<evidence type="ECO:0000259" key="4">
    <source>
        <dbReference type="SMART" id="SM00822"/>
    </source>
</evidence>
<dbReference type="InterPro" id="IPR057326">
    <property type="entry name" value="KR_dom"/>
</dbReference>
<dbReference type="PANTHER" id="PTHR43157">
    <property type="entry name" value="PHOSPHATIDYLINOSITOL-GLYCAN BIOSYNTHESIS CLASS F PROTEIN-RELATED"/>
    <property type="match status" value="1"/>
</dbReference>
<dbReference type="GO" id="GO:0016491">
    <property type="term" value="F:oxidoreductase activity"/>
    <property type="evidence" value="ECO:0007669"/>
    <property type="project" value="UniProtKB-KW"/>
</dbReference>
<accession>A0A8H9LYE6</accession>
<evidence type="ECO:0000256" key="2">
    <source>
        <dbReference type="ARBA" id="ARBA00023002"/>
    </source>
</evidence>
<organism evidence="5 6">
    <name type="scientific">Paraglaciecola chathamensis</name>
    <dbReference type="NCBI Taxonomy" id="368405"/>
    <lineage>
        <taxon>Bacteria</taxon>
        <taxon>Pseudomonadati</taxon>
        <taxon>Pseudomonadota</taxon>
        <taxon>Gammaproteobacteria</taxon>
        <taxon>Alteromonadales</taxon>
        <taxon>Alteromonadaceae</taxon>
        <taxon>Paraglaciecola</taxon>
    </lineage>
</organism>
<dbReference type="RefSeq" id="WP_191867201.1">
    <property type="nucleotide sequence ID" value="NZ_BMZC01000017.1"/>
</dbReference>
<evidence type="ECO:0000256" key="3">
    <source>
        <dbReference type="RuleBase" id="RU000363"/>
    </source>
</evidence>
<feature type="domain" description="Ketoreductase" evidence="4">
    <location>
        <begin position="3"/>
        <end position="172"/>
    </location>
</feature>
<protein>
    <submittedName>
        <fullName evidence="5">Oxidoreductase</fullName>
    </submittedName>
</protein>
<comment type="similarity">
    <text evidence="1 3">Belongs to the short-chain dehydrogenases/reductases (SDR) family.</text>
</comment>
<dbReference type="PRINTS" id="PR00080">
    <property type="entry name" value="SDRFAMILY"/>
</dbReference>
<name>A0A8H9LYE6_9ALTE</name>
<dbReference type="Proteomes" id="UP000622604">
    <property type="component" value="Unassembled WGS sequence"/>
</dbReference>
<keyword evidence="2" id="KW-0560">Oxidoreductase</keyword>
<dbReference type="InterPro" id="IPR020904">
    <property type="entry name" value="Sc_DH/Rdtase_CS"/>
</dbReference>
<dbReference type="SMART" id="SM00822">
    <property type="entry name" value="PKS_KR"/>
    <property type="match status" value="1"/>
</dbReference>
<evidence type="ECO:0000313" key="5">
    <source>
        <dbReference type="EMBL" id="GGZ80396.1"/>
    </source>
</evidence>
<dbReference type="PANTHER" id="PTHR43157:SF31">
    <property type="entry name" value="PHOSPHATIDYLINOSITOL-GLYCAN BIOSYNTHESIS CLASS F PROTEIN"/>
    <property type="match status" value="1"/>
</dbReference>
<dbReference type="PROSITE" id="PS00061">
    <property type="entry name" value="ADH_SHORT"/>
    <property type="match status" value="1"/>
</dbReference>
<reference evidence="5" key="2">
    <citation type="submission" date="2020-09" db="EMBL/GenBank/DDBJ databases">
        <authorList>
            <person name="Sun Q."/>
            <person name="Kim S."/>
        </authorList>
    </citation>
    <scope>NUCLEOTIDE SEQUENCE</scope>
    <source>
        <strain evidence="5">KCTC 32337</strain>
    </source>
</reference>
<dbReference type="InterPro" id="IPR002347">
    <property type="entry name" value="SDR_fam"/>
</dbReference>
<evidence type="ECO:0000313" key="6">
    <source>
        <dbReference type="Proteomes" id="UP000622604"/>
    </source>
</evidence>
<proteinExistence type="inferred from homology"/>
<dbReference type="SUPFAM" id="SSF51735">
    <property type="entry name" value="NAD(P)-binding Rossmann-fold domains"/>
    <property type="match status" value="1"/>
</dbReference>
<dbReference type="PRINTS" id="PR00081">
    <property type="entry name" value="GDHRDH"/>
</dbReference>
<gene>
    <name evidence="5" type="ORF">GCM10011274_42890</name>
</gene>